<accession>I0IBU7</accession>
<dbReference type="PROSITE" id="PS00409">
    <property type="entry name" value="PROKAR_NTER_METHYL"/>
    <property type="match status" value="1"/>
</dbReference>
<evidence type="ECO:0000313" key="3">
    <source>
        <dbReference type="Proteomes" id="UP000007881"/>
    </source>
</evidence>
<dbReference type="eggNOG" id="COG2165">
    <property type="taxonomic scope" value="Bacteria"/>
</dbReference>
<dbReference type="PANTHER" id="PTHR30093:SF2">
    <property type="entry name" value="TYPE II SECRETION SYSTEM PROTEIN H"/>
    <property type="match status" value="1"/>
</dbReference>
<name>I0IBU7_PHYMF</name>
<dbReference type="EMBL" id="AP012338">
    <property type="protein sequence ID" value="BAM02735.1"/>
    <property type="molecule type" value="Genomic_DNA"/>
</dbReference>
<dbReference type="Gene3D" id="3.30.700.10">
    <property type="entry name" value="Glycoprotein, Type 4 Pilin"/>
    <property type="match status" value="1"/>
</dbReference>
<dbReference type="InterPro" id="IPR045584">
    <property type="entry name" value="Pilin-like"/>
</dbReference>
<gene>
    <name evidence="2" type="ordered locus">PSMK_05760</name>
</gene>
<dbReference type="Pfam" id="PF07963">
    <property type="entry name" value="N_methyl"/>
    <property type="match status" value="1"/>
</dbReference>
<dbReference type="PANTHER" id="PTHR30093">
    <property type="entry name" value="GENERAL SECRETION PATHWAY PROTEIN G"/>
    <property type="match status" value="1"/>
</dbReference>
<reference evidence="2 3" key="1">
    <citation type="submission" date="2012-02" db="EMBL/GenBank/DDBJ databases">
        <title>Complete genome sequence of Phycisphaera mikurensis NBRC 102666.</title>
        <authorList>
            <person name="Ankai A."/>
            <person name="Hosoyama A."/>
            <person name="Terui Y."/>
            <person name="Sekine M."/>
            <person name="Fukai R."/>
            <person name="Kato Y."/>
            <person name="Nakamura S."/>
            <person name="Yamada-Narita S."/>
            <person name="Kawakoshi A."/>
            <person name="Fukunaga Y."/>
            <person name="Yamazaki S."/>
            <person name="Fujita N."/>
        </authorList>
    </citation>
    <scope>NUCLEOTIDE SEQUENCE [LARGE SCALE GENOMIC DNA]</scope>
    <source>
        <strain evidence="3">NBRC 102666 / KCTC 22515 / FYK2301M01</strain>
    </source>
</reference>
<feature type="transmembrane region" description="Helical" evidence="1">
    <location>
        <begin position="20"/>
        <end position="41"/>
    </location>
</feature>
<keyword evidence="1" id="KW-0812">Transmembrane</keyword>
<dbReference type="HOGENOM" id="CLU_1049097_0_0_0"/>
<keyword evidence="1" id="KW-0472">Membrane</keyword>
<dbReference type="STRING" id="1142394.PSMK_05760"/>
<proteinExistence type="predicted"/>
<evidence type="ECO:0008006" key="4">
    <source>
        <dbReference type="Google" id="ProtNLM"/>
    </source>
</evidence>
<dbReference type="Proteomes" id="UP000007881">
    <property type="component" value="Chromosome"/>
</dbReference>
<organism evidence="2 3">
    <name type="scientific">Phycisphaera mikurensis (strain NBRC 102666 / KCTC 22515 / FYK2301M01)</name>
    <dbReference type="NCBI Taxonomy" id="1142394"/>
    <lineage>
        <taxon>Bacteria</taxon>
        <taxon>Pseudomonadati</taxon>
        <taxon>Planctomycetota</taxon>
        <taxon>Phycisphaerae</taxon>
        <taxon>Phycisphaerales</taxon>
        <taxon>Phycisphaeraceae</taxon>
        <taxon>Phycisphaera</taxon>
    </lineage>
</organism>
<dbReference type="OrthoDB" id="298165at2"/>
<dbReference type="InterPro" id="IPR012902">
    <property type="entry name" value="N_methyl_site"/>
</dbReference>
<dbReference type="RefSeq" id="WP_014435955.1">
    <property type="nucleotide sequence ID" value="NC_017080.1"/>
</dbReference>
<sequence>MRSTPKNDALYTRTGAGFTLIELLVVISIIALLIGILLPALGAARRTARQMQNSTQLRGIHQGMFTYAQSNKTGGRDGYYPGLDAQGKTIVVADEIPEEQLAADGNVPGYAAASIANVLPAEMNTNITTGFITRAFAELASGDFIPAGSAGYFINPADTTKSEFVAGAAAPEGEFNAAKISYTPLDISKNTGGGTAVYPYSGEWKETINTQAMIMADRAVGEGDDLIAATPDGSSVWTDEGSGEWRGSIVRGDGSTSFEASPVFTDVGLKYGKRVFVDGDVDNIFASALTITAGEIEDESGIFYDEAGTAAENF</sequence>
<keyword evidence="3" id="KW-1185">Reference proteome</keyword>
<dbReference type="AlphaFoldDB" id="I0IBU7"/>
<dbReference type="NCBIfam" id="TIGR02532">
    <property type="entry name" value="IV_pilin_GFxxxE"/>
    <property type="match status" value="1"/>
</dbReference>
<protein>
    <recommendedName>
        <fullName evidence="4">Prepilin-type N-terminal cleavage/methylation domain-containing protein</fullName>
    </recommendedName>
</protein>
<dbReference type="SUPFAM" id="SSF54523">
    <property type="entry name" value="Pili subunits"/>
    <property type="match status" value="1"/>
</dbReference>
<evidence type="ECO:0000256" key="1">
    <source>
        <dbReference type="SAM" id="Phobius"/>
    </source>
</evidence>
<dbReference type="KEGG" id="phm:PSMK_05760"/>
<keyword evidence="1" id="KW-1133">Transmembrane helix</keyword>
<evidence type="ECO:0000313" key="2">
    <source>
        <dbReference type="EMBL" id="BAM02735.1"/>
    </source>
</evidence>